<evidence type="ECO:0000313" key="4">
    <source>
        <dbReference type="Proteomes" id="UP001056035"/>
    </source>
</evidence>
<dbReference type="InterPro" id="IPR012348">
    <property type="entry name" value="RNR-like"/>
</dbReference>
<dbReference type="PANTHER" id="PTHR43081:SF19">
    <property type="entry name" value="PH-SENSITIVE ADENYLATE CYCLASE RV1264"/>
    <property type="match status" value="1"/>
</dbReference>
<organism evidence="3 4">
    <name type="scientific">Paraconexibacter antarcticus</name>
    <dbReference type="NCBI Taxonomy" id="2949664"/>
    <lineage>
        <taxon>Bacteria</taxon>
        <taxon>Bacillati</taxon>
        <taxon>Actinomycetota</taxon>
        <taxon>Thermoleophilia</taxon>
        <taxon>Solirubrobacterales</taxon>
        <taxon>Paraconexibacteraceae</taxon>
        <taxon>Paraconexibacter</taxon>
    </lineage>
</organism>
<evidence type="ECO:0000313" key="3">
    <source>
        <dbReference type="EMBL" id="UTI63347.1"/>
    </source>
</evidence>
<dbReference type="SMART" id="SM00746">
    <property type="entry name" value="TRASH"/>
    <property type="match status" value="1"/>
</dbReference>
<dbReference type="PANTHER" id="PTHR43081">
    <property type="entry name" value="ADENYLATE CYCLASE, TERMINAL-DIFFERENTIATION SPECIFIC-RELATED"/>
    <property type="match status" value="1"/>
</dbReference>
<dbReference type="InterPro" id="IPR007029">
    <property type="entry name" value="YHS_dom"/>
</dbReference>
<dbReference type="Gene3D" id="1.10.620.20">
    <property type="entry name" value="Ribonucleotide Reductase, subunit A"/>
    <property type="match status" value="1"/>
</dbReference>
<keyword evidence="4" id="KW-1185">Reference proteome</keyword>
<dbReference type="PROSITE" id="PS50125">
    <property type="entry name" value="GUANYLATE_CYCLASE_2"/>
    <property type="match status" value="1"/>
</dbReference>
<proteinExistence type="inferred from homology"/>
<gene>
    <name evidence="3" type="ORF">NBH00_18575</name>
</gene>
<protein>
    <submittedName>
        <fullName evidence="3">YHS domain-containing protein</fullName>
    </submittedName>
</protein>
<dbReference type="Pfam" id="PF04945">
    <property type="entry name" value="YHS"/>
    <property type="match status" value="1"/>
</dbReference>
<dbReference type="CDD" id="cd07302">
    <property type="entry name" value="CHD"/>
    <property type="match status" value="1"/>
</dbReference>
<dbReference type="EMBL" id="CP098502">
    <property type="protein sequence ID" value="UTI63347.1"/>
    <property type="molecule type" value="Genomic_DNA"/>
</dbReference>
<dbReference type="Proteomes" id="UP001056035">
    <property type="component" value="Chromosome"/>
</dbReference>
<dbReference type="RefSeq" id="WP_254570075.1">
    <property type="nucleotide sequence ID" value="NZ_CP098502.1"/>
</dbReference>
<dbReference type="InterPro" id="IPR011017">
    <property type="entry name" value="TRASH_dom"/>
</dbReference>
<dbReference type="InterPro" id="IPR009078">
    <property type="entry name" value="Ferritin-like_SF"/>
</dbReference>
<dbReference type="SUPFAM" id="SSF47240">
    <property type="entry name" value="Ferritin-like"/>
    <property type="match status" value="1"/>
</dbReference>
<dbReference type="SUPFAM" id="SSF55073">
    <property type="entry name" value="Nucleotide cyclase"/>
    <property type="match status" value="1"/>
</dbReference>
<evidence type="ECO:0000256" key="1">
    <source>
        <dbReference type="ARBA" id="ARBA00005381"/>
    </source>
</evidence>
<name>A0ABY5DRB8_9ACTN</name>
<accession>A0ABY5DRB8</accession>
<reference evidence="3 4" key="1">
    <citation type="submission" date="2022-06" db="EMBL/GenBank/DDBJ databases">
        <title>Paraconexibacter antarcticus.</title>
        <authorList>
            <person name="Kim C.S."/>
        </authorList>
    </citation>
    <scope>NUCLEOTIDE SEQUENCE [LARGE SCALE GENOMIC DNA]</scope>
    <source>
        <strain evidence="3 4">02-257</strain>
    </source>
</reference>
<dbReference type="InterPro" id="IPR001054">
    <property type="entry name" value="A/G_cyclase"/>
</dbReference>
<comment type="similarity">
    <text evidence="1">Belongs to the adenylyl cyclase class-3 family.</text>
</comment>
<dbReference type="InterPro" id="IPR029787">
    <property type="entry name" value="Nucleotide_cyclase"/>
</dbReference>
<dbReference type="InterPro" id="IPR050697">
    <property type="entry name" value="Adenylyl/Guanylyl_Cyclase_3/4"/>
</dbReference>
<evidence type="ECO:0000259" key="2">
    <source>
        <dbReference type="PROSITE" id="PS50125"/>
    </source>
</evidence>
<feature type="domain" description="Guanylate cyclase" evidence="2">
    <location>
        <begin position="4"/>
        <end position="113"/>
    </location>
</feature>
<dbReference type="Pfam" id="PF00211">
    <property type="entry name" value="Guanylate_cyc"/>
    <property type="match status" value="1"/>
</dbReference>
<sequence length="216" mass="22762">MQHTFVICDLAGFTAMTEAHGDDHAADIAEAFIADVRAMLPTHEAREVKTMGDAVLLHLADASRAVCLARCAVGELGARHAQLSVRVGLHTGPAVQRAGDWFGAAVNIAARVAALAGPDEALTTAATAAACTAGEREGLTSLGPTALRNVAAPVELYRLQVDRGPDRLHRDPVCRMAVDPSEAPASVQHEGQAVHFCSAACAESFRVHPELYAERR</sequence>
<dbReference type="Gene3D" id="3.30.70.1230">
    <property type="entry name" value="Nucleotide cyclase"/>
    <property type="match status" value="1"/>
</dbReference>